<organism evidence="1 2">
    <name type="scientific">Thiospirochaeta perfilievii</name>
    <dbReference type="NCBI Taxonomy" id="252967"/>
    <lineage>
        <taxon>Bacteria</taxon>
        <taxon>Pseudomonadati</taxon>
        <taxon>Spirochaetota</taxon>
        <taxon>Spirochaetia</taxon>
        <taxon>Spirochaetales</taxon>
        <taxon>Spirochaetaceae</taxon>
        <taxon>Thiospirochaeta</taxon>
    </lineage>
</organism>
<proteinExistence type="predicted"/>
<dbReference type="EMBL" id="CP035807">
    <property type="protein sequence ID" value="QEN06321.1"/>
    <property type="molecule type" value="Genomic_DNA"/>
</dbReference>
<evidence type="ECO:0000313" key="2">
    <source>
        <dbReference type="Proteomes" id="UP000323824"/>
    </source>
</evidence>
<sequence length="22" mass="2229">MKGSAGTGKSLVLIKALINAKK</sequence>
<accession>A0A5C1QFM6</accession>
<gene>
    <name evidence="1" type="ORF">EW093_00915</name>
</gene>
<dbReference type="KEGG" id="sper:EW093_00915"/>
<dbReference type="AlphaFoldDB" id="A0A5C1QFM6"/>
<name>A0A5C1QFM6_9SPIO</name>
<dbReference type="Proteomes" id="UP000323824">
    <property type="component" value="Chromosome"/>
</dbReference>
<evidence type="ECO:0000313" key="1">
    <source>
        <dbReference type="EMBL" id="QEN06321.1"/>
    </source>
</evidence>
<reference evidence="1 2" key="2">
    <citation type="submission" date="2019-09" db="EMBL/GenBank/DDBJ databases">
        <title>Complete Genome Sequence and Methylome Analysis of free living Spirochaetas.</title>
        <authorList>
            <person name="Leshcheva N."/>
            <person name="Mikheeva N."/>
        </authorList>
    </citation>
    <scope>NUCLEOTIDE SEQUENCE [LARGE SCALE GENOMIC DNA]</scope>
    <source>
        <strain evidence="1 2">P</strain>
    </source>
</reference>
<keyword evidence="2" id="KW-1185">Reference proteome</keyword>
<reference evidence="1 2" key="1">
    <citation type="submission" date="2019-02" db="EMBL/GenBank/DDBJ databases">
        <authorList>
            <person name="Fomenkov A."/>
            <person name="Dubinina G."/>
            <person name="Grabovich M."/>
            <person name="Vincze T."/>
            <person name="Roberts R.J."/>
        </authorList>
    </citation>
    <scope>NUCLEOTIDE SEQUENCE [LARGE SCALE GENOMIC DNA]</scope>
    <source>
        <strain evidence="1 2">P</strain>
    </source>
</reference>
<protein>
    <submittedName>
        <fullName evidence="1">Uncharacterized protein</fullName>
    </submittedName>
</protein>